<accession>A0A834SZ21</accession>
<feature type="region of interest" description="Disordered" evidence="1">
    <location>
        <begin position="295"/>
        <end position="391"/>
    </location>
</feature>
<comment type="caution">
    <text evidence="4">The sequence shown here is derived from an EMBL/GenBank/DDBJ whole genome shotgun (WGS) entry which is preliminary data.</text>
</comment>
<dbReference type="GO" id="GO:0010073">
    <property type="term" value="P:meristem maintenance"/>
    <property type="evidence" value="ECO:0007669"/>
    <property type="project" value="InterPro"/>
</dbReference>
<feature type="compositionally biased region" description="Basic and acidic residues" evidence="1">
    <location>
        <begin position="340"/>
        <end position="366"/>
    </location>
</feature>
<name>A0A834SZ21_9FABA</name>
<dbReference type="OrthoDB" id="1434589at2759"/>
<dbReference type="InterPro" id="IPR019557">
    <property type="entry name" value="AminoTfrase-like_pln_mobile"/>
</dbReference>
<evidence type="ECO:0000259" key="3">
    <source>
        <dbReference type="Pfam" id="PF10536"/>
    </source>
</evidence>
<dbReference type="PANTHER" id="PTHR46033:SF17">
    <property type="entry name" value="AMINOTRANSFERASE-LIKE PLANT MOBILE DOMAIN-CONTAINING PROTEIN"/>
    <property type="match status" value="1"/>
</dbReference>
<dbReference type="Proteomes" id="UP000634136">
    <property type="component" value="Unassembled WGS sequence"/>
</dbReference>
<evidence type="ECO:0000256" key="2">
    <source>
        <dbReference type="SAM" id="SignalP"/>
    </source>
</evidence>
<evidence type="ECO:0000313" key="4">
    <source>
        <dbReference type="EMBL" id="KAF7812368.1"/>
    </source>
</evidence>
<feature type="signal peptide" evidence="2">
    <location>
        <begin position="1"/>
        <end position="18"/>
    </location>
</feature>
<reference evidence="4" key="1">
    <citation type="submission" date="2020-09" db="EMBL/GenBank/DDBJ databases">
        <title>Genome-Enabled Discovery of Anthraquinone Biosynthesis in Senna tora.</title>
        <authorList>
            <person name="Kang S.-H."/>
            <person name="Pandey R.P."/>
            <person name="Lee C.-M."/>
            <person name="Sim J.-S."/>
            <person name="Jeong J.-T."/>
            <person name="Choi B.-S."/>
            <person name="Jung M."/>
            <person name="Ginzburg D."/>
            <person name="Zhao K."/>
            <person name="Won S.Y."/>
            <person name="Oh T.-J."/>
            <person name="Yu Y."/>
            <person name="Kim N.-H."/>
            <person name="Lee O.R."/>
            <person name="Lee T.-H."/>
            <person name="Bashyal P."/>
            <person name="Kim T.-S."/>
            <person name="Lee W.-H."/>
            <person name="Kawkins C."/>
            <person name="Kim C.-K."/>
            <person name="Kim J.S."/>
            <person name="Ahn B.O."/>
            <person name="Rhee S.Y."/>
            <person name="Sohng J.K."/>
        </authorList>
    </citation>
    <scope>NUCLEOTIDE SEQUENCE</scope>
    <source>
        <tissue evidence="4">Leaf</tissue>
    </source>
</reference>
<keyword evidence="5" id="KW-1185">Reference proteome</keyword>
<gene>
    <name evidence="4" type="ORF">G2W53_033344</name>
</gene>
<organism evidence="4 5">
    <name type="scientific">Senna tora</name>
    <dbReference type="NCBI Taxonomy" id="362788"/>
    <lineage>
        <taxon>Eukaryota</taxon>
        <taxon>Viridiplantae</taxon>
        <taxon>Streptophyta</taxon>
        <taxon>Embryophyta</taxon>
        <taxon>Tracheophyta</taxon>
        <taxon>Spermatophyta</taxon>
        <taxon>Magnoliopsida</taxon>
        <taxon>eudicotyledons</taxon>
        <taxon>Gunneridae</taxon>
        <taxon>Pentapetalae</taxon>
        <taxon>rosids</taxon>
        <taxon>fabids</taxon>
        <taxon>Fabales</taxon>
        <taxon>Fabaceae</taxon>
        <taxon>Caesalpinioideae</taxon>
        <taxon>Cassia clade</taxon>
        <taxon>Senna</taxon>
    </lineage>
</organism>
<feature type="compositionally biased region" description="Polar residues" evidence="1">
    <location>
        <begin position="299"/>
        <end position="309"/>
    </location>
</feature>
<sequence length="391" mass="45157">MNFLLFLLPFRISDIVSAKMTRPGRSGCGENGSSNKRARRERNELAIFLGEAEHTKLKDSKEKMRNTIRKFDSDALIHQHHPFNFVIRAEQIMLLYHEVKQLKLEKIANWRRDEQILYKLRGAGLENLCQVQHANTCLIMVEAMLEYFDDITGVFNSNGNKLFFGLEDVYFFTGLLINGKAVIGKENDFRELSDEETLDRHVRAYVLFLIGCLIFPKNSNDDVLVLFLDLLVETNRISSYSWGATLLCFLHHGISDGISKSSNYWCELILINWRPYDKLRNAKFPVDARYQLQVPMRSTGHNQNLGRSSSTHEEQEARSCSSVEKQLQQQLQGPSSGSMEYDRYESSTTHEEQGAPLCSREEEQLHHQHYNSGTHEEQAAQPCYRVENQLQ</sequence>
<dbReference type="InterPro" id="IPR044824">
    <property type="entry name" value="MAIN-like"/>
</dbReference>
<dbReference type="Pfam" id="PF10536">
    <property type="entry name" value="PMD"/>
    <property type="match status" value="1"/>
</dbReference>
<feature type="domain" description="Aminotransferase-like plant mobile" evidence="3">
    <location>
        <begin position="198"/>
        <end position="346"/>
    </location>
</feature>
<keyword evidence="2" id="KW-0732">Signal</keyword>
<dbReference type="EMBL" id="JAAIUW010000010">
    <property type="protein sequence ID" value="KAF7812368.1"/>
    <property type="molecule type" value="Genomic_DNA"/>
</dbReference>
<proteinExistence type="predicted"/>
<evidence type="ECO:0000256" key="1">
    <source>
        <dbReference type="SAM" id="MobiDB-lite"/>
    </source>
</evidence>
<dbReference type="PANTHER" id="PTHR46033">
    <property type="entry name" value="PROTEIN MAIN-LIKE 2"/>
    <property type="match status" value="1"/>
</dbReference>
<feature type="chain" id="PRO_5032621548" evidence="2">
    <location>
        <begin position="19"/>
        <end position="391"/>
    </location>
</feature>
<dbReference type="AlphaFoldDB" id="A0A834SZ21"/>
<evidence type="ECO:0000313" key="5">
    <source>
        <dbReference type="Proteomes" id="UP000634136"/>
    </source>
</evidence>
<protein>
    <submittedName>
        <fullName evidence="4">Protein MAIN-LIKE 1-like</fullName>
    </submittedName>
</protein>